<dbReference type="EMBL" id="WBSL01000009">
    <property type="protein sequence ID" value="MPY67820.1"/>
    <property type="molecule type" value="Genomic_DNA"/>
</dbReference>
<organism evidence="1 2">
    <name type="scientific">Deinococcus terrestris</name>
    <dbReference type="NCBI Taxonomy" id="2651870"/>
    <lineage>
        <taxon>Bacteria</taxon>
        <taxon>Thermotogati</taxon>
        <taxon>Deinococcota</taxon>
        <taxon>Deinococci</taxon>
        <taxon>Deinococcales</taxon>
        <taxon>Deinococcaceae</taxon>
        <taxon>Deinococcus</taxon>
    </lineage>
</organism>
<keyword evidence="2" id="KW-1185">Reference proteome</keyword>
<evidence type="ECO:0000313" key="1">
    <source>
        <dbReference type="EMBL" id="MPY67820.1"/>
    </source>
</evidence>
<accession>A0A7X1NXZ6</accession>
<proteinExistence type="predicted"/>
<dbReference type="Proteomes" id="UP000484842">
    <property type="component" value="Unassembled WGS sequence"/>
</dbReference>
<comment type="caution">
    <text evidence="1">The sequence shown here is derived from an EMBL/GenBank/DDBJ whole genome shotgun (WGS) entry which is preliminary data.</text>
</comment>
<dbReference type="AlphaFoldDB" id="A0A7X1NXZ6"/>
<reference evidence="1 2" key="1">
    <citation type="submission" date="2019-10" db="EMBL/GenBank/DDBJ databases">
        <title>Deinococcus sp. isolated from soil.</title>
        <authorList>
            <person name="Li Y."/>
            <person name="Wang J."/>
        </authorList>
    </citation>
    <scope>NUCLEOTIDE SEQUENCE [LARGE SCALE GENOMIC DNA]</scope>
    <source>
        <strain evidence="1 2">SDU3-2</strain>
    </source>
</reference>
<protein>
    <submittedName>
        <fullName evidence="1">Uncharacterized protein</fullName>
    </submittedName>
</protein>
<sequence>MHDAENPNQVFLRLNGLPSDHEPPPDETFFFLDGMGQWKIHGTNLDDRLQSVASDIHIALEAIFLNDAKAYLVWSSLPTFILGGGFHADVAISRDSFTKMINIYFDSINDNEQMKSFINSFMYLSDLQRLVSNIQECNDEISQLRGEFYRSLNLDDLRTAAKDGVVWLRNPTTTRIHANLGFIYIRMYSLLDYITKLMYEVQHFHSDFSTYPVMKSTKIQFGDKKKVDIDQKYGTVFGKSDTISEIETLRHHLIHDGFFDEFPRVYIRFDNSIQIEKFILMPDMISGRLTKFKNRRLFYGSEVKWNLRLPALIADFQLLQVNTLLIILENLRNLEQTLARSSK</sequence>
<dbReference type="RefSeq" id="WP_152872132.1">
    <property type="nucleotide sequence ID" value="NZ_WBSL01000009.1"/>
</dbReference>
<evidence type="ECO:0000313" key="2">
    <source>
        <dbReference type="Proteomes" id="UP000484842"/>
    </source>
</evidence>
<name>A0A7X1NXZ6_9DEIO</name>
<gene>
    <name evidence="1" type="ORF">F8S09_14200</name>
</gene>